<dbReference type="InterPro" id="IPR046673">
    <property type="entry name" value="ToxA_N"/>
</dbReference>
<geneLocation type="plasmid" evidence="2 3">
    <name>paNv_CAN2</name>
</geneLocation>
<sequence length="995" mass="115035">MAFKTSLVFFKKKISTYDLTVFFIKVIGRSILNYMVSDSQERDKFEKILKPINELLNIQKSVNDSFPNLHSLAKELIKKAIKDKKNIDIDPDKTYVHYFGLNDRARGAYESKETYTGYVHKESRECWSLIEFLFRGFKAKSQDAPDDVINFTYGVYRDGPGAKIYNQDNEVKIKPIELKYIIYEIDFYSKITTQYNDFWQNHKEDACTLARTNFVISAKKALYNGVFSYNDYEMVMKNAAPNVPLNDAIDNLSTLKLNATPIKSNVSIYLIDINGYNSVDILRFVDDKGKTIVYCPNENQPFRVFNDDTTMRKWIAEQGKDDDKRLRFSQHFSLYNNQDGVPIVGKTGVYNGLKKLGSGDWDHMESYINKNNTIISNDVFQTVTENLQKRLDADADTLIKSNSETLKEIWISRLGIASEFIFPIMLTIDAPAIAVGGFIGMASEIGLRIDKAIEGDTEEERNGAATSLIIDLGIMLLFGVLSKLPNLKFKLLNVKFNPPQRINGKIGYILSPNPRKINKMLKDSLKLDKYKEWNSQLIAIEKKEYIEVSKVSGIYFDIIEDKYDTKNSFLINSLRNIKNIFNKTSELINKNSDDYLESQFYQILKTKDNSKDFIENFKKSIKDGELFLEEVTNNKKYKQLFSFINDEDFLKLTNQSPSNYAGLILKEDTELLVTDYFFSMTNGEQTITLLKRILSKVGLVADLYEPKNLPNKDYNLNLRDYLIQYSKEYKNTYKFNSNFSDLDINEKFKINKNFHKLTKNENSTLVNKIKIYSKYNISDYIAGIFTILENDNEINNLCLQDFYASLINEKNKKYISMEDLLNEINLIHPEPIYPLEIDNKRKIVYLKITDNEGKPINLDDSVTNSDPFNINFTESNDQKIYIKLNPDNKNDYLRLDIPSEGIINININIKEDNLTHTIDSDVPIKYNKIRINNTPPSANSTLKGEIPSIQFPDSTLYHDIGKLRTKNWLNHIPRPGDPDFEILKIRSDLSYSLND</sequence>
<reference evidence="2" key="1">
    <citation type="submission" date="2023-04" db="EMBL/GenBank/DDBJ databases">
        <title>Genome dynamics across the evolutionary transition to endosymbiosis.</title>
        <authorList>
            <person name="Siozios S."/>
            <person name="Nadal-Jimenez P."/>
            <person name="Azagi T."/>
            <person name="Sprong H."/>
            <person name="Frost C.L."/>
            <person name="Parratt S.R."/>
            <person name="Taylor G."/>
            <person name="Brettell L."/>
            <person name="Lew K.C."/>
            <person name="Croft L."/>
            <person name="King K.C."/>
            <person name="Brockhurst M.A."/>
            <person name="Hypsa V."/>
            <person name="Novakova E."/>
            <person name="Darby A.C."/>
            <person name="Hurst G.D.D."/>
        </authorList>
    </citation>
    <scope>NUCLEOTIDE SEQUENCE</scope>
    <source>
        <strain evidence="2">ANv_CAN</strain>
        <plasmid evidence="2">paNv_CAN2</plasmid>
    </source>
</reference>
<gene>
    <name evidence="2" type="ORF">QE258_22385</name>
</gene>
<protein>
    <recommendedName>
        <fullName evidence="1">Dermonecrotic toxin N-terminal domain-containing protein</fullName>
    </recommendedName>
</protein>
<proteinExistence type="predicted"/>
<keyword evidence="3" id="KW-1185">Reference proteome</keyword>
<dbReference type="EMBL" id="CP123525">
    <property type="protein sequence ID" value="WGM08205.1"/>
    <property type="molecule type" value="Genomic_DNA"/>
</dbReference>
<evidence type="ECO:0000313" key="3">
    <source>
        <dbReference type="Proteomes" id="UP001177592"/>
    </source>
</evidence>
<organism evidence="2 3">
    <name type="scientific">Arsenophonus nasoniae</name>
    <name type="common">son-killer infecting Nasonia vitripennis</name>
    <dbReference type="NCBI Taxonomy" id="638"/>
    <lineage>
        <taxon>Bacteria</taxon>
        <taxon>Pseudomonadati</taxon>
        <taxon>Pseudomonadota</taxon>
        <taxon>Gammaproteobacteria</taxon>
        <taxon>Enterobacterales</taxon>
        <taxon>Morganellaceae</taxon>
        <taxon>Arsenophonus</taxon>
    </lineage>
</organism>
<dbReference type="Proteomes" id="UP001177592">
    <property type="component" value="Plasmid paNv_CAN2"/>
</dbReference>
<accession>A0ABY8NV03</accession>
<dbReference type="RefSeq" id="WP_280632502.1">
    <property type="nucleotide sequence ID" value="NZ_CP123525.1"/>
</dbReference>
<name>A0ABY8NV03_9GAMM</name>
<keyword evidence="2" id="KW-0614">Plasmid</keyword>
<evidence type="ECO:0000313" key="2">
    <source>
        <dbReference type="EMBL" id="WGM08205.1"/>
    </source>
</evidence>
<evidence type="ECO:0000259" key="1">
    <source>
        <dbReference type="Pfam" id="PF20178"/>
    </source>
</evidence>
<dbReference type="Pfam" id="PF20178">
    <property type="entry name" value="ToxA_N"/>
    <property type="match status" value="1"/>
</dbReference>
<feature type="domain" description="Dermonecrotic toxin N-terminal" evidence="1">
    <location>
        <begin position="64"/>
        <end position="335"/>
    </location>
</feature>